<dbReference type="PANTHER" id="PTHR43718">
    <property type="entry name" value="LON PROTEASE"/>
    <property type="match status" value="1"/>
</dbReference>
<dbReference type="GO" id="GO:0016887">
    <property type="term" value="F:ATP hydrolysis activity"/>
    <property type="evidence" value="ECO:0007669"/>
    <property type="project" value="InterPro"/>
</dbReference>
<gene>
    <name evidence="2" type="ORF">pH8NP2_p014</name>
</gene>
<feature type="domain" description="AAA+ ATPase" evidence="1">
    <location>
        <begin position="253"/>
        <end position="399"/>
    </location>
</feature>
<accession>A0A2S1FIF1</accession>
<evidence type="ECO:0000313" key="2">
    <source>
        <dbReference type="EMBL" id="AWD72288.1"/>
    </source>
</evidence>
<keyword evidence="2" id="KW-0378">Hydrolase</keyword>
<protein>
    <submittedName>
        <fullName evidence="2">ATP-dependent Lon protease</fullName>
    </submittedName>
</protein>
<proteinExistence type="predicted"/>
<reference evidence="2" key="1">
    <citation type="submission" date="2018-01" db="EMBL/GenBank/DDBJ databases">
        <title>Plasmids of psychrophilic Polaromonas spp. isolated from Arctic and Antarctic glaciers.</title>
        <authorList>
            <person name="Dziewit L."/>
            <person name="Ciok A."/>
        </authorList>
    </citation>
    <scope>NUCLEOTIDE SEQUENCE</scope>
    <source>
        <plasmid evidence="2">pH8NP2</plasmid>
    </source>
</reference>
<dbReference type="InterPro" id="IPR003593">
    <property type="entry name" value="AAA+_ATPase"/>
</dbReference>
<name>A0A2S1FIF1_9BURK</name>
<dbReference type="InterPro" id="IPR003959">
    <property type="entry name" value="ATPase_AAA_core"/>
</dbReference>
<dbReference type="GO" id="GO:0004176">
    <property type="term" value="F:ATP-dependent peptidase activity"/>
    <property type="evidence" value="ECO:0007669"/>
    <property type="project" value="InterPro"/>
</dbReference>
<dbReference type="GO" id="GO:0004252">
    <property type="term" value="F:serine-type endopeptidase activity"/>
    <property type="evidence" value="ECO:0007669"/>
    <property type="project" value="InterPro"/>
</dbReference>
<dbReference type="PANTHER" id="PTHR43718:SF2">
    <property type="entry name" value="LON PROTEASE HOMOLOG, MITOCHONDRIAL"/>
    <property type="match status" value="1"/>
</dbReference>
<dbReference type="InterPro" id="IPR027065">
    <property type="entry name" value="Lon_Prtase"/>
</dbReference>
<dbReference type="InterPro" id="IPR027417">
    <property type="entry name" value="P-loop_NTPase"/>
</dbReference>
<organism evidence="2">
    <name type="scientific">Polaromonas sp. H8N</name>
    <dbReference type="NCBI Taxonomy" id="1840297"/>
    <lineage>
        <taxon>Bacteria</taxon>
        <taxon>Pseudomonadati</taxon>
        <taxon>Pseudomonadota</taxon>
        <taxon>Betaproteobacteria</taxon>
        <taxon>Burkholderiales</taxon>
        <taxon>Comamonadaceae</taxon>
        <taxon>Polaromonas</taxon>
    </lineage>
</organism>
<dbReference type="EMBL" id="MG869622">
    <property type="protein sequence ID" value="AWD72288.1"/>
    <property type="molecule type" value="Genomic_DNA"/>
</dbReference>
<evidence type="ECO:0000259" key="1">
    <source>
        <dbReference type="SMART" id="SM00382"/>
    </source>
</evidence>
<dbReference type="SUPFAM" id="SSF52540">
    <property type="entry name" value="P-loop containing nucleoside triphosphate hydrolases"/>
    <property type="match status" value="1"/>
</dbReference>
<keyword evidence="2" id="KW-0614">Plasmid</keyword>
<dbReference type="SMART" id="SM00382">
    <property type="entry name" value="AAA"/>
    <property type="match status" value="1"/>
</dbReference>
<dbReference type="GO" id="GO:0006515">
    <property type="term" value="P:protein quality control for misfolded or incompletely synthesized proteins"/>
    <property type="evidence" value="ECO:0007669"/>
    <property type="project" value="TreeGrafter"/>
</dbReference>
<dbReference type="GO" id="GO:0005524">
    <property type="term" value="F:ATP binding"/>
    <property type="evidence" value="ECO:0007669"/>
    <property type="project" value="InterPro"/>
</dbReference>
<dbReference type="AlphaFoldDB" id="A0A2S1FIF1"/>
<sequence length="403" mass="43711">MCIVHACGKVFAASTWEKNMKKDVDLSCIRIGTEDDLADAMALASCLLDKTSPDLDFVTRQFSSDLLVAVLLTTAYGTRDKTLAEVLFFLVDPTWDDGRQILCFFSHETQAFQQKHAALWRNGLSRKMARVTDDDAAQAMVKRCYLQWKNAFAMGGGVDVIAKPPFSIAVFDQQAVAKALEMVSGLKDDKKSGVDRVLQNAQVNEGYRVVLDARQASARLEEAKARFENLVEPISRLQIDLVLAAAMAPEDFHITPILLLGDPGIGKTYLATQLGEALGVATEKISAGGAQGGFQFTGSHVSWSGARPGSIVTLLAEGRSASPVVVIDEVDKIGASAQYPVLPVLLDLLEPNTAKRFKDQFFDMEFDASRMIFILTANSLDGVPAALLSRVEVGGCQASCRLK</sequence>
<geneLocation type="plasmid" evidence="2">
    <name>pH8NP2</name>
</geneLocation>
<dbReference type="Pfam" id="PF00004">
    <property type="entry name" value="AAA"/>
    <property type="match status" value="1"/>
</dbReference>
<keyword evidence="2" id="KW-0645">Protease</keyword>
<dbReference type="Gene3D" id="3.40.50.300">
    <property type="entry name" value="P-loop containing nucleotide triphosphate hydrolases"/>
    <property type="match status" value="1"/>
</dbReference>